<dbReference type="CDD" id="cd13200">
    <property type="entry name" value="FERM_C_KCBP"/>
    <property type="match status" value="1"/>
</dbReference>
<evidence type="ECO:0000256" key="4">
    <source>
        <dbReference type="ARBA" id="ARBA00022840"/>
    </source>
</evidence>
<dbReference type="PANTHER" id="PTHR47972:SF16">
    <property type="entry name" value="KINESIN-LIKE PROTEIN"/>
    <property type="match status" value="1"/>
</dbReference>
<feature type="coiled-coil region" evidence="7">
    <location>
        <begin position="771"/>
        <end position="836"/>
    </location>
</feature>
<dbReference type="Pfam" id="PF00225">
    <property type="entry name" value="Kinesin"/>
    <property type="match status" value="1"/>
</dbReference>
<dbReference type="InterPro" id="IPR002404">
    <property type="entry name" value="IRS_PTB"/>
</dbReference>
<dbReference type="CDD" id="cd01366">
    <property type="entry name" value="KISc_C_terminal"/>
    <property type="match status" value="1"/>
</dbReference>
<evidence type="ECO:0000256" key="2">
    <source>
        <dbReference type="ARBA" id="ARBA00022490"/>
    </source>
</evidence>
<evidence type="ECO:0000313" key="12">
    <source>
        <dbReference type="Proteomes" id="UP001054857"/>
    </source>
</evidence>
<dbReference type="Gene3D" id="3.10.20.90">
    <property type="entry name" value="Phosphatidylinositol 3-kinase Catalytic Subunit, Chain A, domain 1"/>
    <property type="match status" value="1"/>
</dbReference>
<sequence>MADDGTHENSYGVQEDDFDLQTRLDGLQAHADHFQVDAFFKALAKGGKGFSIFKKKPKTPGGTGATGSGGFTIDDLLMFSSEPIPTSLLKLNGDHVSRAVKMFSGILKYMGETGEHVPVHQSLEIAQKLLHQGLKRPELKDELYMQLIKQTRGNPNISSRVKAWELFHLVASTMPPSKDFVTMVSEYIHAVSHEEQEDAFVRQLATRTWNSLKRSAKAGPRRTLPQLDEIEALLNGRQLTTIVFFLDETFEELTYDVTTTVLEAVEQLANLIKLQNYTTFTLFECRKAVGAKQAGMEPIADEHILLDDNKYVADVLCEFRNSKLTREGFQSKLLFKKRMFRETDETITEAQFVNLSYVQAQHDYLQGNYPVVREDASQMCALQIQAEHASTLNDNEEQVLLCIEKYITKQVLMTRPRDEWRADVTARYRALEQFSKEDARLQFLRILRSLPYGNSIFFAVKRIEDPIGLLPAKLILGINKRGVHFFRPVPKEYLHSAELRDIMQFGSSSTAVFFKMRVAGVLHIFQFETKQGEDICMALQTHINDIMMKRYSKAKANSTGEKAQQQLGLSQGNFGPKYEAHVAQLQQELEELRKKIQVMQRQETELRYESERVAGELADAKEALLEEQAARDQLNENISRLTAEVDTLQTELAVAKADAAKATVAGVAAATAAVENHAVRDLEALLEARNREMAEANDKLAALDKRCSQLQKEKELIEKKMQRIERAKETETGELRTQLESVQSDIQAQLKLKDNKITEIMEELASINALYVESKNELEQSRADQTELEELRDLKADIERKEKQQAAIIDSQAKRLEELEKLYKEEQITRKRYFNMMEDMKGKIRVYCRVRPLLPFEQDKGQQAALLIPDELTVCHAWKDEKKPREYGFDMVFAPGTSQDQVFEDTKHLVQSAVDGYNVCIFAYGQTGSGKTFTIYGNDRDPGLTPRGVSELFRIINRDGGKYTFSVSVYMLELYQDTLQDLLLAKPNSRTPPEAPKLDIKKDPKGMVTVLGATVVEVTSYKELMSAIEAGQQRRHVASTQMNRESSRSHLIISIIIESTNLQTQSVAKGKLSFVDLAGSERVKKSGSVGENLKEAQAINKSLSALGDVISALATEQQHIPYRNHKLTMLMSDSLGGNAKTLMFVNVSPSDANLDETQNSLQYATRVRTIKNDATKNEANKEMLRLKKQVEYWKEQAGLPVEQREFVDLVDVSETRSVADSVMSTPQ</sequence>
<comment type="subcellular location">
    <subcellularLocation>
        <location evidence="1">Cytoplasm</location>
    </subcellularLocation>
</comment>
<dbReference type="GO" id="GO:0005856">
    <property type="term" value="C:cytoskeleton"/>
    <property type="evidence" value="ECO:0007669"/>
    <property type="project" value="InterPro"/>
</dbReference>
<feature type="domain" description="FERM" evidence="8">
    <location>
        <begin position="239"/>
        <end position="551"/>
    </location>
</feature>
<dbReference type="SMART" id="SM00295">
    <property type="entry name" value="B41"/>
    <property type="match status" value="1"/>
</dbReference>
<dbReference type="FunFam" id="3.40.850.10:FF:000041">
    <property type="entry name" value="Kinesin-like calmodulin-binding protein"/>
    <property type="match status" value="1"/>
</dbReference>
<accession>A0AAD3DKR1</accession>
<dbReference type="Gene3D" id="2.30.29.30">
    <property type="entry name" value="Pleckstrin-homology domain (PH domain)/Phosphotyrosine-binding domain (PTB)"/>
    <property type="match status" value="1"/>
</dbReference>
<protein>
    <submittedName>
        <fullName evidence="11">Uncharacterized protein</fullName>
    </submittedName>
</protein>
<dbReference type="InterPro" id="IPR014352">
    <property type="entry name" value="FERM/acyl-CoA-bd_prot_sf"/>
</dbReference>
<dbReference type="InterPro" id="IPR027640">
    <property type="entry name" value="Kinesin-like_fam"/>
</dbReference>
<dbReference type="CDD" id="cd14473">
    <property type="entry name" value="FERM_B-lobe"/>
    <property type="match status" value="1"/>
</dbReference>
<evidence type="ECO:0000256" key="5">
    <source>
        <dbReference type="ARBA" id="ARBA00023175"/>
    </source>
</evidence>
<dbReference type="PROSITE" id="PS00411">
    <property type="entry name" value="KINESIN_MOTOR_1"/>
    <property type="match status" value="1"/>
</dbReference>
<dbReference type="PROSITE" id="PS51016">
    <property type="entry name" value="MYTH4"/>
    <property type="match status" value="1"/>
</dbReference>
<dbReference type="InterPro" id="IPR011993">
    <property type="entry name" value="PH-like_dom_sf"/>
</dbReference>
<evidence type="ECO:0000259" key="10">
    <source>
        <dbReference type="PROSITE" id="PS51016"/>
    </source>
</evidence>
<dbReference type="Pfam" id="PF21989">
    <property type="entry name" value="RA_2"/>
    <property type="match status" value="1"/>
</dbReference>
<keyword evidence="7" id="KW-0175">Coiled coil</keyword>
<dbReference type="Pfam" id="PF00784">
    <property type="entry name" value="MyTH4"/>
    <property type="match status" value="1"/>
</dbReference>
<keyword evidence="4 6" id="KW-0067">ATP-binding</keyword>
<evidence type="ECO:0000256" key="6">
    <source>
        <dbReference type="PROSITE-ProRule" id="PRU00283"/>
    </source>
</evidence>
<dbReference type="SUPFAM" id="SSF47031">
    <property type="entry name" value="Second domain of FERM"/>
    <property type="match status" value="1"/>
</dbReference>
<dbReference type="GO" id="GO:0007018">
    <property type="term" value="P:microtubule-based movement"/>
    <property type="evidence" value="ECO:0007669"/>
    <property type="project" value="InterPro"/>
</dbReference>
<dbReference type="GO" id="GO:0008017">
    <property type="term" value="F:microtubule binding"/>
    <property type="evidence" value="ECO:0007669"/>
    <property type="project" value="InterPro"/>
</dbReference>
<dbReference type="InterPro" id="IPR019749">
    <property type="entry name" value="Band_41_domain"/>
</dbReference>
<name>A0AAD3DKR1_9CHLO</name>
<dbReference type="GO" id="GO:0005737">
    <property type="term" value="C:cytoplasm"/>
    <property type="evidence" value="ECO:0007669"/>
    <property type="project" value="UniProtKB-SubCell"/>
</dbReference>
<dbReference type="EMBL" id="BMAR01000003">
    <property type="protein sequence ID" value="GFR42237.1"/>
    <property type="molecule type" value="Genomic_DNA"/>
</dbReference>
<dbReference type="InterPro" id="IPR027417">
    <property type="entry name" value="P-loop_NTPase"/>
</dbReference>
<dbReference type="Gene3D" id="3.40.850.10">
    <property type="entry name" value="Kinesin motor domain"/>
    <property type="match status" value="1"/>
</dbReference>
<dbReference type="Gene3D" id="1.20.80.10">
    <property type="match status" value="1"/>
</dbReference>
<dbReference type="SUPFAM" id="SSF52540">
    <property type="entry name" value="P-loop containing nucleoside triphosphate hydrolases"/>
    <property type="match status" value="1"/>
</dbReference>
<dbReference type="PROSITE" id="PS50057">
    <property type="entry name" value="FERM_3"/>
    <property type="match status" value="1"/>
</dbReference>
<dbReference type="InterPro" id="IPR000857">
    <property type="entry name" value="MyTH4_dom"/>
</dbReference>
<dbReference type="Gene3D" id="1.25.40.530">
    <property type="entry name" value="MyTH4 domain"/>
    <property type="match status" value="1"/>
</dbReference>
<dbReference type="InterPro" id="IPR019748">
    <property type="entry name" value="FERM_central"/>
</dbReference>
<dbReference type="SMART" id="SM00129">
    <property type="entry name" value="KISc"/>
    <property type="match status" value="1"/>
</dbReference>
<dbReference type="PROSITE" id="PS50067">
    <property type="entry name" value="KINESIN_MOTOR_2"/>
    <property type="match status" value="1"/>
</dbReference>
<dbReference type="FunFam" id="2.30.29.30:FF:000131">
    <property type="entry name" value="Kinesin-like calmodulin-binding protein (ZWICHEL)"/>
    <property type="match status" value="1"/>
</dbReference>
<dbReference type="PRINTS" id="PR00380">
    <property type="entry name" value="KINESINHEAVY"/>
</dbReference>
<dbReference type="InterPro" id="IPR036961">
    <property type="entry name" value="Kinesin_motor_dom_sf"/>
</dbReference>
<gene>
    <name evidence="11" type="ORF">Agub_g3131</name>
</gene>
<dbReference type="AlphaFoldDB" id="A0AAD3DKR1"/>
<dbReference type="InterPro" id="IPR038185">
    <property type="entry name" value="MyTH4_dom_sf"/>
</dbReference>
<dbReference type="InterPro" id="IPR035963">
    <property type="entry name" value="FERM_2"/>
</dbReference>
<keyword evidence="2" id="KW-0963">Cytoplasm</keyword>
<feature type="domain" description="Kinesin motor" evidence="9">
    <location>
        <begin position="843"/>
        <end position="1170"/>
    </location>
</feature>
<dbReference type="InterPro" id="IPR001752">
    <property type="entry name" value="Kinesin_motor_dom"/>
</dbReference>
<dbReference type="Gene3D" id="6.10.250.760">
    <property type="match status" value="1"/>
</dbReference>
<evidence type="ECO:0000313" key="11">
    <source>
        <dbReference type="EMBL" id="GFR42237.1"/>
    </source>
</evidence>
<evidence type="ECO:0000256" key="1">
    <source>
        <dbReference type="ARBA" id="ARBA00004496"/>
    </source>
</evidence>
<dbReference type="GO" id="GO:0003777">
    <property type="term" value="F:microtubule motor activity"/>
    <property type="evidence" value="ECO:0007669"/>
    <property type="project" value="InterPro"/>
</dbReference>
<dbReference type="Pfam" id="PF00373">
    <property type="entry name" value="FERM_M"/>
    <property type="match status" value="1"/>
</dbReference>
<feature type="coiled-coil region" evidence="7">
    <location>
        <begin position="575"/>
        <end position="734"/>
    </location>
</feature>
<reference evidence="11 12" key="1">
    <citation type="journal article" date="2021" name="Sci. Rep.">
        <title>Genome sequencing of the multicellular alga Astrephomene provides insights into convergent evolution of germ-soma differentiation.</title>
        <authorList>
            <person name="Yamashita S."/>
            <person name="Yamamoto K."/>
            <person name="Matsuzaki R."/>
            <person name="Suzuki S."/>
            <person name="Yamaguchi H."/>
            <person name="Hirooka S."/>
            <person name="Minakuchi Y."/>
            <person name="Miyagishima S."/>
            <person name="Kawachi M."/>
            <person name="Toyoda A."/>
            <person name="Nozaki H."/>
        </authorList>
    </citation>
    <scope>NUCLEOTIDE SEQUENCE [LARGE SCALE GENOMIC DNA]</scope>
    <source>
        <strain evidence="11 12">NIES-4017</strain>
    </source>
</reference>
<dbReference type="SUPFAM" id="SSF50729">
    <property type="entry name" value="PH domain-like"/>
    <property type="match status" value="1"/>
</dbReference>
<comment type="similarity">
    <text evidence="6">Belongs to the TRAFAC class myosin-kinesin ATPase superfamily. Kinesin family.</text>
</comment>
<dbReference type="SMART" id="SM00139">
    <property type="entry name" value="MyTH4"/>
    <property type="match status" value="1"/>
</dbReference>
<dbReference type="InterPro" id="IPR019821">
    <property type="entry name" value="Kinesin_motor_CS"/>
</dbReference>
<dbReference type="Proteomes" id="UP001054857">
    <property type="component" value="Unassembled WGS sequence"/>
</dbReference>
<organism evidence="11 12">
    <name type="scientific">Astrephomene gubernaculifera</name>
    <dbReference type="NCBI Taxonomy" id="47775"/>
    <lineage>
        <taxon>Eukaryota</taxon>
        <taxon>Viridiplantae</taxon>
        <taxon>Chlorophyta</taxon>
        <taxon>core chlorophytes</taxon>
        <taxon>Chlorophyceae</taxon>
        <taxon>CS clade</taxon>
        <taxon>Chlamydomonadales</taxon>
        <taxon>Astrephomenaceae</taxon>
        <taxon>Astrephomene</taxon>
    </lineage>
</organism>
<evidence type="ECO:0000256" key="3">
    <source>
        <dbReference type="ARBA" id="ARBA00022741"/>
    </source>
</evidence>
<proteinExistence type="inferred from homology"/>
<dbReference type="PANTHER" id="PTHR47972">
    <property type="entry name" value="KINESIN-LIKE PROTEIN KLP-3"/>
    <property type="match status" value="1"/>
</dbReference>
<feature type="domain" description="MyTH4" evidence="10">
    <location>
        <begin position="79"/>
        <end position="234"/>
    </location>
</feature>
<dbReference type="Pfam" id="PF02174">
    <property type="entry name" value="IRS"/>
    <property type="match status" value="1"/>
</dbReference>
<keyword evidence="12" id="KW-1185">Reference proteome</keyword>
<keyword evidence="3 6" id="KW-0547">Nucleotide-binding</keyword>
<evidence type="ECO:0000259" key="9">
    <source>
        <dbReference type="PROSITE" id="PS50067"/>
    </source>
</evidence>
<dbReference type="InterPro" id="IPR000299">
    <property type="entry name" value="FERM_domain"/>
</dbReference>
<evidence type="ECO:0000256" key="7">
    <source>
        <dbReference type="SAM" id="Coils"/>
    </source>
</evidence>
<comment type="caution">
    <text evidence="11">The sequence shown here is derived from an EMBL/GenBank/DDBJ whole genome shotgun (WGS) entry which is preliminary data.</text>
</comment>
<evidence type="ECO:0000259" key="8">
    <source>
        <dbReference type="PROSITE" id="PS50057"/>
    </source>
</evidence>
<dbReference type="GO" id="GO:0005524">
    <property type="term" value="F:ATP binding"/>
    <property type="evidence" value="ECO:0007669"/>
    <property type="project" value="UniProtKB-UniRule"/>
</dbReference>
<keyword evidence="5 6" id="KW-0505">Motor protein</keyword>
<feature type="binding site" evidence="6">
    <location>
        <begin position="925"/>
        <end position="932"/>
    </location>
    <ligand>
        <name>ATP</name>
        <dbReference type="ChEBI" id="CHEBI:30616"/>
    </ligand>
</feature>